<dbReference type="InterPro" id="IPR006273">
    <property type="entry name" value="Orotate_PRibTrfase_bac"/>
</dbReference>
<feature type="binding site" evidence="7">
    <location>
        <position position="119"/>
    </location>
    <ligand>
        <name>orotate</name>
        <dbReference type="ChEBI" id="CHEBI:30839"/>
    </ligand>
</feature>
<dbReference type="Gene3D" id="3.40.50.2020">
    <property type="match status" value="1"/>
</dbReference>
<keyword evidence="6 7" id="KW-0665">Pyrimidine biosynthesis</keyword>
<comment type="pathway">
    <text evidence="1 7">Pyrimidine metabolism; UMP biosynthesis via de novo pathway; UMP from orotate: step 1/2.</text>
</comment>
<organism evidence="9">
    <name type="scientific">uncultured Thermomicrobiales bacterium</name>
    <dbReference type="NCBI Taxonomy" id="1645740"/>
    <lineage>
        <taxon>Bacteria</taxon>
        <taxon>Pseudomonadati</taxon>
        <taxon>Thermomicrobiota</taxon>
        <taxon>Thermomicrobia</taxon>
        <taxon>Thermomicrobiales</taxon>
        <taxon>environmental samples</taxon>
    </lineage>
</organism>
<dbReference type="PANTHER" id="PTHR19278:SF9">
    <property type="entry name" value="URIDINE 5'-MONOPHOSPHATE SYNTHASE"/>
    <property type="match status" value="1"/>
</dbReference>
<dbReference type="UniPathway" id="UPA00070">
    <property type="reaction ID" value="UER00119"/>
</dbReference>
<feature type="binding site" evidence="7">
    <location>
        <position position="147"/>
    </location>
    <ligand>
        <name>orotate</name>
        <dbReference type="ChEBI" id="CHEBI:30839"/>
    </ligand>
</feature>
<feature type="binding site" evidence="7">
    <location>
        <position position="90"/>
    </location>
    <ligand>
        <name>5-phospho-alpha-D-ribose 1-diphosphate</name>
        <dbReference type="ChEBI" id="CHEBI:58017"/>
        <note>ligand shared between dimeric partners</note>
    </ligand>
</feature>
<dbReference type="Pfam" id="PF00156">
    <property type="entry name" value="Pribosyltran"/>
    <property type="match status" value="1"/>
</dbReference>
<dbReference type="GO" id="GO:0019856">
    <property type="term" value="P:pyrimidine nucleobase biosynthetic process"/>
    <property type="evidence" value="ECO:0007669"/>
    <property type="project" value="InterPro"/>
</dbReference>
<dbReference type="PANTHER" id="PTHR19278">
    <property type="entry name" value="OROTATE PHOSPHORIBOSYLTRANSFERASE"/>
    <property type="match status" value="1"/>
</dbReference>
<feature type="domain" description="Phosphoribosyltransferase" evidence="8">
    <location>
        <begin position="49"/>
        <end position="152"/>
    </location>
</feature>
<comment type="caution">
    <text evidence="7">Lacks conserved residue(s) required for the propagation of feature annotation.</text>
</comment>
<protein>
    <recommendedName>
        <fullName evidence="2 7">Orotate phosphoribosyltransferase</fullName>
        <shortName evidence="7">OPRT</shortName>
        <shortName evidence="7">OPRTase</shortName>
        <ecNumber evidence="2 7">2.4.2.10</ecNumber>
    </recommendedName>
</protein>
<comment type="subunit">
    <text evidence="7">Homodimer.</text>
</comment>
<evidence type="ECO:0000256" key="5">
    <source>
        <dbReference type="ARBA" id="ARBA00022842"/>
    </source>
</evidence>
<evidence type="ECO:0000256" key="2">
    <source>
        <dbReference type="ARBA" id="ARBA00011971"/>
    </source>
</evidence>
<dbReference type="CDD" id="cd06223">
    <property type="entry name" value="PRTases_typeI"/>
    <property type="match status" value="1"/>
</dbReference>
<evidence type="ECO:0000256" key="6">
    <source>
        <dbReference type="ARBA" id="ARBA00022975"/>
    </source>
</evidence>
<name>A0A6J4VWZ7_9BACT</name>
<dbReference type="AlphaFoldDB" id="A0A6J4VWZ7"/>
<comment type="similarity">
    <text evidence="7">Belongs to the purine/pyrimidine phosphoribosyltransferase family. PyrE subfamily.</text>
</comment>
<keyword evidence="4 7" id="KW-0808">Transferase</keyword>
<dbReference type="GO" id="GO:0004588">
    <property type="term" value="F:orotate phosphoribosyltransferase activity"/>
    <property type="evidence" value="ECO:0007669"/>
    <property type="project" value="UniProtKB-UniRule"/>
</dbReference>
<gene>
    <name evidence="7" type="primary">pyrE</name>
    <name evidence="9" type="ORF">AVDCRST_MAG18-4758</name>
</gene>
<proteinExistence type="inferred from homology"/>
<evidence type="ECO:0000256" key="1">
    <source>
        <dbReference type="ARBA" id="ARBA00004889"/>
    </source>
</evidence>
<dbReference type="EMBL" id="CADCWN010000382">
    <property type="protein sequence ID" value="CAA9589788.1"/>
    <property type="molecule type" value="Genomic_DNA"/>
</dbReference>
<evidence type="ECO:0000256" key="7">
    <source>
        <dbReference type="HAMAP-Rule" id="MF_01208"/>
    </source>
</evidence>
<comment type="catalytic activity">
    <reaction evidence="7">
        <text>orotidine 5'-phosphate + diphosphate = orotate + 5-phospho-alpha-D-ribose 1-diphosphate</text>
        <dbReference type="Rhea" id="RHEA:10380"/>
        <dbReference type="ChEBI" id="CHEBI:30839"/>
        <dbReference type="ChEBI" id="CHEBI:33019"/>
        <dbReference type="ChEBI" id="CHEBI:57538"/>
        <dbReference type="ChEBI" id="CHEBI:58017"/>
        <dbReference type="EC" id="2.4.2.10"/>
    </reaction>
</comment>
<evidence type="ECO:0000256" key="4">
    <source>
        <dbReference type="ARBA" id="ARBA00022679"/>
    </source>
</evidence>
<dbReference type="InterPro" id="IPR029057">
    <property type="entry name" value="PRTase-like"/>
</dbReference>
<reference evidence="9" key="1">
    <citation type="submission" date="2020-02" db="EMBL/GenBank/DDBJ databases">
        <authorList>
            <person name="Meier V. D."/>
        </authorList>
    </citation>
    <scope>NUCLEOTIDE SEQUENCE</scope>
    <source>
        <strain evidence="9">AVDCRST_MAG18</strain>
    </source>
</reference>
<keyword evidence="5 7" id="KW-0460">Magnesium</keyword>
<evidence type="ECO:0000259" key="8">
    <source>
        <dbReference type="Pfam" id="PF00156"/>
    </source>
</evidence>
<feature type="binding site" description="in other chain" evidence="7">
    <location>
        <begin position="115"/>
        <end position="123"/>
    </location>
    <ligand>
        <name>5-phospho-alpha-D-ribose 1-diphosphate</name>
        <dbReference type="ChEBI" id="CHEBI:58017"/>
        <note>ligand shared between dimeric partners</note>
    </ligand>
</feature>
<dbReference type="SUPFAM" id="SSF53271">
    <property type="entry name" value="PRTase-like"/>
    <property type="match status" value="1"/>
</dbReference>
<dbReference type="InterPro" id="IPR000836">
    <property type="entry name" value="PRTase_dom"/>
</dbReference>
<dbReference type="GO" id="GO:0000287">
    <property type="term" value="F:magnesium ion binding"/>
    <property type="evidence" value="ECO:0007669"/>
    <property type="project" value="UniProtKB-UniRule"/>
</dbReference>
<dbReference type="NCBIfam" id="TIGR01367">
    <property type="entry name" value="pyrE_Therm"/>
    <property type="match status" value="1"/>
</dbReference>
<accession>A0A6J4VWZ7</accession>
<dbReference type="HAMAP" id="MF_01208">
    <property type="entry name" value="PyrE"/>
    <property type="match status" value="1"/>
</dbReference>
<keyword evidence="3 7" id="KW-0328">Glycosyltransferase</keyword>
<dbReference type="GO" id="GO:0044205">
    <property type="term" value="P:'de novo' UMP biosynthetic process"/>
    <property type="evidence" value="ECO:0007669"/>
    <property type="project" value="UniProtKB-UniRule"/>
</dbReference>
<dbReference type="EC" id="2.4.2.10" evidence="2 7"/>
<evidence type="ECO:0000313" key="9">
    <source>
        <dbReference type="EMBL" id="CAA9589788.1"/>
    </source>
</evidence>
<evidence type="ECO:0000256" key="3">
    <source>
        <dbReference type="ARBA" id="ARBA00022676"/>
    </source>
</evidence>
<dbReference type="InterPro" id="IPR023031">
    <property type="entry name" value="OPRT"/>
</dbReference>
<comment type="cofactor">
    <cofactor evidence="7">
        <name>Mg(2+)</name>
        <dbReference type="ChEBI" id="CHEBI:18420"/>
    </cofactor>
</comment>
<sequence length="199" mass="21135">MTIDVAAILREVGAMQEGHFLLSSGRHGDRYIEKFALLMRPRDTERVCRRIVEHFAEAGIETVAGPTTGGILLAFEVARQLGVRAVYAERAEGGAGREFRRGATFRPGERVLVVDDILTTGGAVRETLAGLAPHGVETVAAAVLVDRSGGRVDLGLPLFATLQTDIATFDPDDCPLCREGLPLVKPGTTIMPGGQSTAA</sequence>
<comment type="function">
    <text evidence="7">Catalyzes the transfer of a ribosyl phosphate group from 5-phosphoribose 1-diphosphate to orotate, leading to the formation of orotidine monophosphate (OMP).</text>
</comment>